<organism evidence="1 2">
    <name type="scientific">Vespula maculifrons</name>
    <name type="common">Eastern yellow jacket</name>
    <name type="synonym">Wasp</name>
    <dbReference type="NCBI Taxonomy" id="7453"/>
    <lineage>
        <taxon>Eukaryota</taxon>
        <taxon>Metazoa</taxon>
        <taxon>Ecdysozoa</taxon>
        <taxon>Arthropoda</taxon>
        <taxon>Hexapoda</taxon>
        <taxon>Insecta</taxon>
        <taxon>Pterygota</taxon>
        <taxon>Neoptera</taxon>
        <taxon>Endopterygota</taxon>
        <taxon>Hymenoptera</taxon>
        <taxon>Apocrita</taxon>
        <taxon>Aculeata</taxon>
        <taxon>Vespoidea</taxon>
        <taxon>Vespidae</taxon>
        <taxon>Vespinae</taxon>
        <taxon>Vespula</taxon>
    </lineage>
</organism>
<reference evidence="1 2" key="1">
    <citation type="journal article" date="2024" name="Ann. Entomol. Soc. Am.">
        <title>Genomic analyses of the southern and eastern yellowjacket wasps (Hymenoptera: Vespidae) reveal evolutionary signatures of social life.</title>
        <authorList>
            <person name="Catto M.A."/>
            <person name="Caine P.B."/>
            <person name="Orr S.E."/>
            <person name="Hunt B.G."/>
            <person name="Goodisman M.A.D."/>
        </authorList>
    </citation>
    <scope>NUCLEOTIDE SEQUENCE [LARGE SCALE GENOMIC DNA]</scope>
    <source>
        <strain evidence="1">232</strain>
        <tissue evidence="1">Head and thorax</tissue>
    </source>
</reference>
<sequence length="75" mass="8486">MSVEMTLREEDSVEGRRKSTHVRMLRANVLVRSPPTELAYRVAVVKRTVNVRKIQLALAVVIFSYQVTIASQALC</sequence>
<keyword evidence="2" id="KW-1185">Reference proteome</keyword>
<proteinExistence type="predicted"/>
<evidence type="ECO:0000313" key="2">
    <source>
        <dbReference type="Proteomes" id="UP001607303"/>
    </source>
</evidence>
<protein>
    <submittedName>
        <fullName evidence="1">Uncharacterized protein</fullName>
    </submittedName>
</protein>
<comment type="caution">
    <text evidence="1">The sequence shown here is derived from an EMBL/GenBank/DDBJ whole genome shotgun (WGS) entry which is preliminary data.</text>
</comment>
<gene>
    <name evidence="1" type="ORF">V1477_019721</name>
</gene>
<evidence type="ECO:0000313" key="1">
    <source>
        <dbReference type="EMBL" id="KAL2723130.1"/>
    </source>
</evidence>
<name>A0ABD2AT93_VESMC</name>
<dbReference type="Proteomes" id="UP001607303">
    <property type="component" value="Unassembled WGS sequence"/>
</dbReference>
<dbReference type="EMBL" id="JAYRBN010000115">
    <property type="protein sequence ID" value="KAL2723130.1"/>
    <property type="molecule type" value="Genomic_DNA"/>
</dbReference>
<accession>A0ABD2AT93</accession>
<dbReference type="AlphaFoldDB" id="A0ABD2AT93"/>